<dbReference type="Proteomes" id="UP000545493">
    <property type="component" value="Unassembled WGS sequence"/>
</dbReference>
<feature type="transmembrane region" description="Helical" evidence="1">
    <location>
        <begin position="46"/>
        <end position="64"/>
    </location>
</feature>
<name>A0A7X5UPH6_9PSEU</name>
<evidence type="ECO:0000256" key="1">
    <source>
        <dbReference type="SAM" id="Phobius"/>
    </source>
</evidence>
<proteinExistence type="predicted"/>
<feature type="transmembrane region" description="Helical" evidence="1">
    <location>
        <begin position="71"/>
        <end position="88"/>
    </location>
</feature>
<keyword evidence="3" id="KW-1185">Reference proteome</keyword>
<feature type="transmembrane region" description="Helical" evidence="1">
    <location>
        <begin position="112"/>
        <end position="134"/>
    </location>
</feature>
<dbReference type="RefSeq" id="WP_167169544.1">
    <property type="nucleotide sequence ID" value="NZ_JAAOYM010000001.1"/>
</dbReference>
<evidence type="ECO:0000313" key="3">
    <source>
        <dbReference type="Proteomes" id="UP000545493"/>
    </source>
</evidence>
<keyword evidence="1" id="KW-1133">Transmembrane helix</keyword>
<accession>A0A7X5UPH6</accession>
<dbReference type="AlphaFoldDB" id="A0A7X5UPH6"/>
<protein>
    <recommendedName>
        <fullName evidence="4">DUF998 domain-containing protein</fullName>
    </recommendedName>
</protein>
<evidence type="ECO:0000313" key="2">
    <source>
        <dbReference type="EMBL" id="NIJ11775.1"/>
    </source>
</evidence>
<keyword evidence="1" id="KW-0812">Transmembrane</keyword>
<sequence>MTTKRLGALALASAGVLFLLYPAVRPWYDESTVDGATRSMSSSAWVASHLFAMLGFVLVSLALLSLRRRTPAAVFWAGAGLTLPYYGAEDFALHAVARHQADVLAITEDFRYGPVAVTMFATGLLAMAAGAVLAARTAGPGGRLFAAGFVLFLPQFFTPAPVRIAHGVLLLAGCLWLAHSLWRGAVGDGTGSRSTAAVSDGAVVGDGHR</sequence>
<reference evidence="2 3" key="1">
    <citation type="submission" date="2020-03" db="EMBL/GenBank/DDBJ databases">
        <title>Sequencing the genomes of 1000 actinobacteria strains.</title>
        <authorList>
            <person name="Klenk H.-P."/>
        </authorList>
    </citation>
    <scope>NUCLEOTIDE SEQUENCE [LARGE SCALE GENOMIC DNA]</scope>
    <source>
        <strain evidence="2 3">DSM 45685</strain>
    </source>
</reference>
<gene>
    <name evidence="2" type="ORF">FHU38_002119</name>
</gene>
<feature type="transmembrane region" description="Helical" evidence="1">
    <location>
        <begin position="141"/>
        <end position="158"/>
    </location>
</feature>
<dbReference type="EMBL" id="JAAOYM010000001">
    <property type="protein sequence ID" value="NIJ11775.1"/>
    <property type="molecule type" value="Genomic_DNA"/>
</dbReference>
<evidence type="ECO:0008006" key="4">
    <source>
        <dbReference type="Google" id="ProtNLM"/>
    </source>
</evidence>
<keyword evidence="1" id="KW-0472">Membrane</keyword>
<feature type="transmembrane region" description="Helical" evidence="1">
    <location>
        <begin position="164"/>
        <end position="182"/>
    </location>
</feature>
<organism evidence="2 3">
    <name type="scientific">Saccharomonospora amisosensis</name>
    <dbReference type="NCBI Taxonomy" id="1128677"/>
    <lineage>
        <taxon>Bacteria</taxon>
        <taxon>Bacillati</taxon>
        <taxon>Actinomycetota</taxon>
        <taxon>Actinomycetes</taxon>
        <taxon>Pseudonocardiales</taxon>
        <taxon>Pseudonocardiaceae</taxon>
        <taxon>Saccharomonospora</taxon>
    </lineage>
</organism>
<comment type="caution">
    <text evidence="2">The sequence shown here is derived from an EMBL/GenBank/DDBJ whole genome shotgun (WGS) entry which is preliminary data.</text>
</comment>